<dbReference type="Proteomes" id="UP001295469">
    <property type="component" value="Chromosome C05"/>
</dbReference>
<reference evidence="2" key="1">
    <citation type="submission" date="2021-01" db="EMBL/GenBank/DDBJ databases">
        <authorList>
            <consortium name="Genoscope - CEA"/>
            <person name="William W."/>
        </authorList>
    </citation>
    <scope>NUCLEOTIDE SEQUENCE</scope>
</reference>
<protein>
    <submittedName>
        <fullName evidence="2">(rape) hypothetical protein</fullName>
    </submittedName>
</protein>
<evidence type="ECO:0000313" key="2">
    <source>
        <dbReference type="EMBL" id="CAF1928843.1"/>
    </source>
</evidence>
<sequence>VSTRPGRHVIENISYRDDFWREEFFVFKVDRASVGDFDFSRLQRNWITGIARLGQSSFSDQVRGLLHAFRRGQVQWESFSMDRIRSAFLLPRGEGIAPTIGEVTPTSGWLEASSSEPPQDLALTRSSRRRPRRSSFHASRSILRIGTGSDAPQAASSSFFASKEREAYAKIAAANSVALDIRRILRELDIAKLEGKRDAEKIKAMIEDWERLSFERAMFESEVTAQKVRIDELKSERDRDVRRA</sequence>
<name>A0A816L1F1_BRANA</name>
<evidence type="ECO:0000256" key="1">
    <source>
        <dbReference type="SAM" id="MobiDB-lite"/>
    </source>
</evidence>
<dbReference type="EMBL" id="HG994369">
    <property type="protein sequence ID" value="CAF1928843.1"/>
    <property type="molecule type" value="Genomic_DNA"/>
</dbReference>
<proteinExistence type="predicted"/>
<feature type="compositionally biased region" description="Basic residues" evidence="1">
    <location>
        <begin position="126"/>
        <end position="135"/>
    </location>
</feature>
<feature type="non-terminal residue" evidence="2">
    <location>
        <position position="1"/>
    </location>
</feature>
<gene>
    <name evidence="2" type="ORF">DARMORV10_C05P29190.1</name>
</gene>
<feature type="region of interest" description="Disordered" evidence="1">
    <location>
        <begin position="107"/>
        <end position="137"/>
    </location>
</feature>
<dbReference type="AlphaFoldDB" id="A0A816L1F1"/>
<feature type="compositionally biased region" description="Polar residues" evidence="1">
    <location>
        <begin position="107"/>
        <end position="117"/>
    </location>
</feature>
<accession>A0A816L1F1</accession>
<feature type="non-terminal residue" evidence="2">
    <location>
        <position position="244"/>
    </location>
</feature>
<organism evidence="2">
    <name type="scientific">Brassica napus</name>
    <name type="common">Rape</name>
    <dbReference type="NCBI Taxonomy" id="3708"/>
    <lineage>
        <taxon>Eukaryota</taxon>
        <taxon>Viridiplantae</taxon>
        <taxon>Streptophyta</taxon>
        <taxon>Embryophyta</taxon>
        <taxon>Tracheophyta</taxon>
        <taxon>Spermatophyta</taxon>
        <taxon>Magnoliopsida</taxon>
        <taxon>eudicotyledons</taxon>
        <taxon>Gunneridae</taxon>
        <taxon>Pentapetalae</taxon>
        <taxon>rosids</taxon>
        <taxon>malvids</taxon>
        <taxon>Brassicales</taxon>
        <taxon>Brassicaceae</taxon>
        <taxon>Brassiceae</taxon>
        <taxon>Brassica</taxon>
    </lineage>
</organism>